<accession>A0ABS8DCY1</accession>
<comment type="caution">
    <text evidence="1">The sequence shown here is derived from an EMBL/GenBank/DDBJ whole genome shotgun (WGS) entry which is preliminary data.</text>
</comment>
<keyword evidence="2" id="KW-1185">Reference proteome</keyword>
<dbReference type="InterPro" id="IPR015424">
    <property type="entry name" value="PyrdxlP-dep_Trfase"/>
</dbReference>
<dbReference type="Proteomes" id="UP001299546">
    <property type="component" value="Unassembled WGS sequence"/>
</dbReference>
<name>A0ABS8DCY1_9FIRM</name>
<evidence type="ECO:0000313" key="2">
    <source>
        <dbReference type="Proteomes" id="UP001299546"/>
    </source>
</evidence>
<dbReference type="EMBL" id="JAJCIS010000001">
    <property type="protein sequence ID" value="MCB7386262.1"/>
    <property type="molecule type" value="Genomic_DNA"/>
</dbReference>
<organism evidence="1 2">
    <name type="scientific">Bariatricus massiliensis</name>
    <dbReference type="NCBI Taxonomy" id="1745713"/>
    <lineage>
        <taxon>Bacteria</taxon>
        <taxon>Bacillati</taxon>
        <taxon>Bacillota</taxon>
        <taxon>Clostridia</taxon>
        <taxon>Lachnospirales</taxon>
        <taxon>Lachnospiraceae</taxon>
        <taxon>Bariatricus</taxon>
    </lineage>
</organism>
<sequence>MKEIGGYIELDTYILPRLHEEAVALNCGRNALAYLIEAKKIKKICLPFFLCDSVKKVCQKYGIHQRYYHITPEFKPIISSLDKDEWLYIVNFYGQVSNEYILELTKKYSHIILDQAQSYFTSPVEGIDTIYTCRKFFGVPDGAFLYTDSQIKREIPRDESFKRMNFILGRYERTASEFYEESYENNKFFENEPIKKMSKLTENLLHGLDYDRIKQTRTNNFRILKKRLNNINQISVSMIEGAYMYPLLIPDAALIKKRLLEHKVYIPTLWPNVLEEVNKDWLEWNYAKNILPIPCDQRYDFDDMNYIISLIEGGVKHE</sequence>
<dbReference type="SUPFAM" id="SSF53383">
    <property type="entry name" value="PLP-dependent transferases"/>
    <property type="match status" value="1"/>
</dbReference>
<gene>
    <name evidence="1" type="ORF">LIZ65_03085</name>
</gene>
<reference evidence="1 2" key="1">
    <citation type="submission" date="2021-10" db="EMBL/GenBank/DDBJ databases">
        <title>Collection of gut derived symbiotic bacterial strains cultured from healthy donors.</title>
        <authorList>
            <person name="Lin H."/>
            <person name="Littmann E."/>
            <person name="Kohout C."/>
            <person name="Pamer E.G."/>
        </authorList>
    </citation>
    <scope>NUCLEOTIDE SEQUENCE [LARGE SCALE GENOMIC DNA]</scope>
    <source>
        <strain evidence="1 2">DFI.1.165</strain>
    </source>
</reference>
<proteinExistence type="predicted"/>
<dbReference type="RefSeq" id="WP_066732553.1">
    <property type="nucleotide sequence ID" value="NZ_JAJCIQ010000001.1"/>
</dbReference>
<evidence type="ECO:0000313" key="1">
    <source>
        <dbReference type="EMBL" id="MCB7386262.1"/>
    </source>
</evidence>
<protein>
    <submittedName>
        <fullName evidence="1">Uncharacterized protein</fullName>
    </submittedName>
</protein>